<protein>
    <submittedName>
        <fullName evidence="1">Uncharacterized protein</fullName>
    </submittedName>
</protein>
<dbReference type="EMBL" id="FMJC01000002">
    <property type="protein sequence ID" value="SCM75012.1"/>
    <property type="molecule type" value="Genomic_DNA"/>
</dbReference>
<sequence>MGMLLGKGVSLKTSPVHHKVQPISTIYQFHYTYDGRYITSAVVSCITRLHSIIFMQ</sequence>
<evidence type="ECO:0000313" key="1">
    <source>
        <dbReference type="EMBL" id="SCM75012.1"/>
    </source>
</evidence>
<organism evidence="1">
    <name type="scientific">uncultured Desulfovibrio sp</name>
    <dbReference type="NCBI Taxonomy" id="167968"/>
    <lineage>
        <taxon>Bacteria</taxon>
        <taxon>Pseudomonadati</taxon>
        <taxon>Thermodesulfobacteriota</taxon>
        <taxon>Desulfovibrionia</taxon>
        <taxon>Desulfovibrionales</taxon>
        <taxon>Desulfovibrionaceae</taxon>
        <taxon>Desulfovibrio</taxon>
        <taxon>environmental samples</taxon>
    </lineage>
</organism>
<accession>A0A212LBT5</accession>
<dbReference type="AlphaFoldDB" id="A0A212LBT5"/>
<proteinExistence type="predicted"/>
<gene>
    <name evidence="1" type="ORF">KL86DES1_22292</name>
</gene>
<reference evidence="1" key="1">
    <citation type="submission" date="2016-08" db="EMBL/GenBank/DDBJ databases">
        <authorList>
            <person name="Seilhamer J.J."/>
        </authorList>
    </citation>
    <scope>NUCLEOTIDE SEQUENCE</scope>
    <source>
        <strain evidence="1">86-1</strain>
    </source>
</reference>
<name>A0A212LBT5_9BACT</name>